<gene>
    <name evidence="2" type="ORF">PHISCL_04684</name>
</gene>
<feature type="compositionally biased region" description="Basic and acidic residues" evidence="1">
    <location>
        <begin position="8"/>
        <end position="21"/>
    </location>
</feature>
<protein>
    <submittedName>
        <fullName evidence="2">Uncharacterized protein</fullName>
    </submittedName>
</protein>
<evidence type="ECO:0000313" key="3">
    <source>
        <dbReference type="Proteomes" id="UP000266188"/>
    </source>
</evidence>
<comment type="caution">
    <text evidence="2">The sequence shown here is derived from an EMBL/GenBank/DDBJ whole genome shotgun (WGS) entry which is preliminary data.</text>
</comment>
<feature type="region of interest" description="Disordered" evidence="1">
    <location>
        <begin position="1"/>
        <end position="25"/>
    </location>
</feature>
<organism evidence="2 3">
    <name type="scientific">Aspergillus sclerotialis</name>
    <dbReference type="NCBI Taxonomy" id="2070753"/>
    <lineage>
        <taxon>Eukaryota</taxon>
        <taxon>Fungi</taxon>
        <taxon>Dikarya</taxon>
        <taxon>Ascomycota</taxon>
        <taxon>Pezizomycotina</taxon>
        <taxon>Eurotiomycetes</taxon>
        <taxon>Eurotiomycetidae</taxon>
        <taxon>Eurotiales</taxon>
        <taxon>Aspergillaceae</taxon>
        <taxon>Aspergillus</taxon>
        <taxon>Aspergillus subgen. Polypaecilum</taxon>
    </lineage>
</organism>
<dbReference type="AlphaFoldDB" id="A0A3A2ZL12"/>
<keyword evidence="3" id="KW-1185">Reference proteome</keyword>
<accession>A0A3A2ZL12</accession>
<dbReference type="OrthoDB" id="4160190at2759"/>
<sequence length="275" mass="31130">MSQFSNQDTHECDSSSSRRESTVSASTVSSVSTSILYQSPLTSPGSGSRKQSWQLYDDVVRLNLNPFMTVYFVKNGQLFKLRYTHIDLCKEPTGALKCLELGGGVGQQTPFVHTFLQTRLPVPHLEHPKQSSEYPLRVSFLEHQTVQAAHVVFTTQLSYKFENWEDCVQFQENLLASKLIFIAGMAEAKSKGRGEECISQNLRILRAQNGKRVMLFFANSQRHELKRYVSIPLNCVGNVKPPKKPGRPVVMELQPNFEILTQMRNLSILFLDDDG</sequence>
<evidence type="ECO:0000313" key="2">
    <source>
        <dbReference type="EMBL" id="RJE22993.1"/>
    </source>
</evidence>
<proteinExistence type="predicted"/>
<name>A0A3A2ZL12_9EURO</name>
<reference evidence="3" key="1">
    <citation type="submission" date="2017-02" db="EMBL/GenBank/DDBJ databases">
        <authorList>
            <person name="Tafer H."/>
            <person name="Lopandic K."/>
        </authorList>
    </citation>
    <scope>NUCLEOTIDE SEQUENCE [LARGE SCALE GENOMIC DNA]</scope>
    <source>
        <strain evidence="3">CBS 366.77</strain>
    </source>
</reference>
<dbReference type="Proteomes" id="UP000266188">
    <property type="component" value="Unassembled WGS sequence"/>
</dbReference>
<dbReference type="EMBL" id="MVGC01000141">
    <property type="protein sequence ID" value="RJE22993.1"/>
    <property type="molecule type" value="Genomic_DNA"/>
</dbReference>
<evidence type="ECO:0000256" key="1">
    <source>
        <dbReference type="SAM" id="MobiDB-lite"/>
    </source>
</evidence>